<reference evidence="2" key="1">
    <citation type="submission" date="2020-03" db="EMBL/GenBank/DDBJ databases">
        <title>The deep terrestrial virosphere.</title>
        <authorList>
            <person name="Holmfeldt K."/>
            <person name="Nilsson E."/>
            <person name="Simone D."/>
            <person name="Lopez-Fernandez M."/>
            <person name="Wu X."/>
            <person name="de Brujin I."/>
            <person name="Lundin D."/>
            <person name="Andersson A."/>
            <person name="Bertilsson S."/>
            <person name="Dopson M."/>
        </authorList>
    </citation>
    <scope>NUCLEOTIDE SEQUENCE</scope>
    <source>
        <strain evidence="2">TM448A01521</strain>
    </source>
</reference>
<feature type="domain" description="RNA ligase" evidence="1">
    <location>
        <begin position="166"/>
        <end position="317"/>
    </location>
</feature>
<organism evidence="2">
    <name type="scientific">viral metagenome</name>
    <dbReference type="NCBI Taxonomy" id="1070528"/>
    <lineage>
        <taxon>unclassified sequences</taxon>
        <taxon>metagenomes</taxon>
        <taxon>organismal metagenomes</taxon>
    </lineage>
</organism>
<dbReference type="EMBL" id="MT144160">
    <property type="protein sequence ID" value="QJA49879.1"/>
    <property type="molecule type" value="Genomic_DNA"/>
</dbReference>
<dbReference type="Pfam" id="PF21189">
    <property type="entry name" value="PHA02142"/>
    <property type="match status" value="1"/>
</dbReference>
<gene>
    <name evidence="2" type="ORF">TM448A01521_0014</name>
</gene>
<evidence type="ECO:0000313" key="2">
    <source>
        <dbReference type="EMBL" id="QJA49879.1"/>
    </source>
</evidence>
<proteinExistence type="predicted"/>
<dbReference type="Pfam" id="PF09414">
    <property type="entry name" value="RNA_ligase"/>
    <property type="match status" value="1"/>
</dbReference>
<name>A0A6H1ZQW9_9ZZZZ</name>
<keyword evidence="2" id="KW-0436">Ligase</keyword>
<dbReference type="GO" id="GO:0016874">
    <property type="term" value="F:ligase activity"/>
    <property type="evidence" value="ECO:0007669"/>
    <property type="project" value="UniProtKB-KW"/>
</dbReference>
<dbReference type="AlphaFoldDB" id="A0A6H1ZQW9"/>
<evidence type="ECO:0000259" key="1">
    <source>
        <dbReference type="Pfam" id="PF09414"/>
    </source>
</evidence>
<dbReference type="Gene3D" id="3.30.470.30">
    <property type="entry name" value="DNA ligase/mRNA capping enzyme"/>
    <property type="match status" value="1"/>
</dbReference>
<accession>A0A6H1ZQW9</accession>
<protein>
    <submittedName>
        <fullName evidence="2">Putative RNA ligase</fullName>
    </submittedName>
</protein>
<dbReference type="InterPro" id="IPR021122">
    <property type="entry name" value="RNA_ligase_dom_REL/Rnl2"/>
</dbReference>
<sequence length="333" mass="38945">MEINYERKVDHCEVSPYIKNVTIASIKHAENSDNLDSVSFHEMGWNCLVRRDSFKEGDIVLFIPPESVLPFELSEKLGVTQYLSKGKVRVTRLRSNRSEGLVVDKSIVESYIPFILKWEDLPSIIMGGKCLSQNEVNPYFEKFYKIPNILNEPFTFEVGERLFYSCKIHGTNARCGYLLHPHKGDYEFYVGTHNTIRKESENDLWWKVLDKFKGKLPKDVIYYGEIFGEGIQHLHYDRKEPDILFFNSATSGNYRTVEELLLDCLKYNLPCINFHEIEFEDLEQIRQLADLPSEYTKSHHREGIVLVSKDRPNVMAKCISMQYLLTKNRSERH</sequence>
<dbReference type="SUPFAM" id="SSF56091">
    <property type="entry name" value="DNA ligase/mRNA capping enzyme, catalytic domain"/>
    <property type="match status" value="1"/>
</dbReference>